<sequence>MFVDCWGTFVGTAALLREHSIASASGPWVADGIHLSPIGTELILRSIENTLLDKNILTTLLQPIPVRTTNTTDVAIRRARLEDINAAVKLRVAVAQEQRWIGSEPPVDEVRTAAGLENLMTAKDATVFVGDVSGAGVVATATVQFVASGVVELTMMIAANHRHRGLGTALLDRLVEWCRTNRAHKLTSPTPAAEAAGCSRYAARGRERVRSLVRYSKRGWCRLRGVREVGWCR</sequence>
<dbReference type="SUPFAM" id="SSF55729">
    <property type="entry name" value="Acyl-CoA N-acyltransferases (Nat)"/>
    <property type="match status" value="1"/>
</dbReference>
<dbReference type="InterPro" id="IPR000182">
    <property type="entry name" value="GNAT_dom"/>
</dbReference>
<keyword evidence="5" id="KW-1185">Reference proteome</keyword>
<gene>
    <name evidence="4" type="ORF">KO481_23365</name>
</gene>
<organism evidence="4 5">
    <name type="scientific">Nocardia albiluteola</name>
    <dbReference type="NCBI Taxonomy" id="2842303"/>
    <lineage>
        <taxon>Bacteria</taxon>
        <taxon>Bacillati</taxon>
        <taxon>Actinomycetota</taxon>
        <taxon>Actinomycetes</taxon>
        <taxon>Mycobacteriales</taxon>
        <taxon>Nocardiaceae</taxon>
        <taxon>Nocardia</taxon>
    </lineage>
</organism>
<dbReference type="PANTHER" id="PTHR43877:SF1">
    <property type="entry name" value="ACETYLTRANSFERASE"/>
    <property type="match status" value="1"/>
</dbReference>
<dbReference type="CDD" id="cd04301">
    <property type="entry name" value="NAT_SF"/>
    <property type="match status" value="1"/>
</dbReference>
<keyword evidence="2" id="KW-0012">Acyltransferase</keyword>
<reference evidence="4 5" key="1">
    <citation type="submission" date="2021-06" db="EMBL/GenBank/DDBJ databases">
        <title>Actinomycetes sequencing.</title>
        <authorList>
            <person name="Shan Q."/>
        </authorList>
    </citation>
    <scope>NUCLEOTIDE SEQUENCE [LARGE SCALE GENOMIC DNA]</scope>
    <source>
        <strain evidence="4 5">NEAU-G5</strain>
    </source>
</reference>
<evidence type="ECO:0000259" key="3">
    <source>
        <dbReference type="PROSITE" id="PS51186"/>
    </source>
</evidence>
<evidence type="ECO:0000256" key="1">
    <source>
        <dbReference type="ARBA" id="ARBA00022679"/>
    </source>
</evidence>
<dbReference type="Gene3D" id="3.40.630.30">
    <property type="match status" value="1"/>
</dbReference>
<dbReference type="InterPro" id="IPR016181">
    <property type="entry name" value="Acyl_CoA_acyltransferase"/>
</dbReference>
<proteinExistence type="predicted"/>
<dbReference type="Pfam" id="PF00583">
    <property type="entry name" value="Acetyltransf_1"/>
    <property type="match status" value="1"/>
</dbReference>
<evidence type="ECO:0000313" key="5">
    <source>
        <dbReference type="Proteomes" id="UP000733379"/>
    </source>
</evidence>
<dbReference type="PROSITE" id="PS51186">
    <property type="entry name" value="GNAT"/>
    <property type="match status" value="1"/>
</dbReference>
<comment type="caution">
    <text evidence="4">The sequence shown here is derived from an EMBL/GenBank/DDBJ whole genome shotgun (WGS) entry which is preliminary data.</text>
</comment>
<dbReference type="Proteomes" id="UP000733379">
    <property type="component" value="Unassembled WGS sequence"/>
</dbReference>
<accession>A0ABS6B2D0</accession>
<evidence type="ECO:0000256" key="2">
    <source>
        <dbReference type="ARBA" id="ARBA00023315"/>
    </source>
</evidence>
<name>A0ABS6B2D0_9NOCA</name>
<dbReference type="PANTHER" id="PTHR43877">
    <property type="entry name" value="AMINOALKYLPHOSPHONATE N-ACETYLTRANSFERASE-RELATED-RELATED"/>
    <property type="match status" value="1"/>
</dbReference>
<protein>
    <submittedName>
        <fullName evidence="4">GNAT family N-acetyltransferase</fullName>
    </submittedName>
</protein>
<dbReference type="InterPro" id="IPR050832">
    <property type="entry name" value="Bact_Acetyltransf"/>
</dbReference>
<keyword evidence="1" id="KW-0808">Transferase</keyword>
<feature type="domain" description="N-acetyltransferase" evidence="3">
    <location>
        <begin position="74"/>
        <end position="233"/>
    </location>
</feature>
<dbReference type="EMBL" id="JAHKNI010000008">
    <property type="protein sequence ID" value="MBU3064459.1"/>
    <property type="molecule type" value="Genomic_DNA"/>
</dbReference>
<evidence type="ECO:0000313" key="4">
    <source>
        <dbReference type="EMBL" id="MBU3064459.1"/>
    </source>
</evidence>